<feature type="compositionally biased region" description="Basic residues" evidence="1">
    <location>
        <begin position="1"/>
        <end position="11"/>
    </location>
</feature>
<dbReference type="EMBL" id="JALXMO010000005">
    <property type="protein sequence ID" value="MCT1606385.1"/>
    <property type="molecule type" value="Genomic_DNA"/>
</dbReference>
<dbReference type="Gene3D" id="3.40.630.30">
    <property type="match status" value="1"/>
</dbReference>
<comment type="caution">
    <text evidence="3">The sequence shown here is derived from an EMBL/GenBank/DDBJ whole genome shotgun (WGS) entry which is preliminary data.</text>
</comment>
<evidence type="ECO:0000259" key="2">
    <source>
        <dbReference type="PROSITE" id="PS51729"/>
    </source>
</evidence>
<evidence type="ECO:0000313" key="4">
    <source>
        <dbReference type="Proteomes" id="UP001205046"/>
    </source>
</evidence>
<feature type="domain" description="N-acetyltransferase" evidence="2">
    <location>
        <begin position="31"/>
        <end position="123"/>
    </location>
</feature>
<dbReference type="Proteomes" id="UP001205046">
    <property type="component" value="Unassembled WGS sequence"/>
</dbReference>
<gene>
    <name evidence="3" type="ORF">M3B43_03400</name>
</gene>
<dbReference type="Pfam" id="PF14542">
    <property type="entry name" value="Acetyltransf_CG"/>
    <property type="match status" value="1"/>
</dbReference>
<dbReference type="InterPro" id="IPR031165">
    <property type="entry name" value="GNAT_YJDJ"/>
</dbReference>
<dbReference type="InterPro" id="IPR016181">
    <property type="entry name" value="Acyl_CoA_acyltransferase"/>
</dbReference>
<sequence>MVRHPLAKRRNTTASGPEQKNVHPAAELVIDEDRCRAELWDTIDGERTFIGFIGYALEDRGGIPVTRLMHTIINERFGRQGYARCLVTLLLDRLIAEDRRFTSECSYIDHYLKRYPEYRKNQAVS</sequence>
<accession>A0ABT2HNW8</accession>
<proteinExistence type="predicted"/>
<keyword evidence="4" id="KW-1185">Reference proteome</keyword>
<reference evidence="3 4" key="1">
    <citation type="submission" date="2022-04" db="EMBL/GenBank/DDBJ databases">
        <title>Human microbiome associated bacterial genomes.</title>
        <authorList>
            <person name="Sandstrom S."/>
            <person name="Salamzade R."/>
            <person name="Kalan L.R."/>
        </authorList>
    </citation>
    <scope>NUCLEOTIDE SEQUENCE [LARGE SCALE GENOMIC DNA]</scope>
    <source>
        <strain evidence="4">p3-SID767</strain>
    </source>
</reference>
<evidence type="ECO:0000313" key="3">
    <source>
        <dbReference type="EMBL" id="MCT1606385.1"/>
    </source>
</evidence>
<evidence type="ECO:0000256" key="1">
    <source>
        <dbReference type="SAM" id="MobiDB-lite"/>
    </source>
</evidence>
<organism evidence="3 4">
    <name type="scientific">Nesterenkonia massiliensis</name>
    <dbReference type="NCBI Taxonomy" id="1232429"/>
    <lineage>
        <taxon>Bacteria</taxon>
        <taxon>Bacillati</taxon>
        <taxon>Actinomycetota</taxon>
        <taxon>Actinomycetes</taxon>
        <taxon>Micrococcales</taxon>
        <taxon>Micrococcaceae</taxon>
        <taxon>Nesterenkonia</taxon>
    </lineage>
</organism>
<name>A0ABT2HNW8_9MICC</name>
<feature type="region of interest" description="Disordered" evidence="1">
    <location>
        <begin position="1"/>
        <end position="23"/>
    </location>
</feature>
<dbReference type="SUPFAM" id="SSF55729">
    <property type="entry name" value="Acyl-CoA N-acyltransferases (Nat)"/>
    <property type="match status" value="1"/>
</dbReference>
<dbReference type="PROSITE" id="PS51729">
    <property type="entry name" value="GNAT_YJDJ"/>
    <property type="match status" value="1"/>
</dbReference>
<protein>
    <submittedName>
        <fullName evidence="3">N-acetyltransferase</fullName>
    </submittedName>
</protein>
<dbReference type="RefSeq" id="WP_260072556.1">
    <property type="nucleotide sequence ID" value="NZ_JALXMO010000005.1"/>
</dbReference>